<dbReference type="AlphaFoldDB" id="A0A238ZDQ4"/>
<organism evidence="1 2">
    <name type="scientific">Dokdonia pacifica</name>
    <dbReference type="NCBI Taxonomy" id="1627892"/>
    <lineage>
        <taxon>Bacteria</taxon>
        <taxon>Pseudomonadati</taxon>
        <taxon>Bacteroidota</taxon>
        <taxon>Flavobacteriia</taxon>
        <taxon>Flavobacteriales</taxon>
        <taxon>Flavobacteriaceae</taxon>
        <taxon>Dokdonia</taxon>
    </lineage>
</organism>
<protein>
    <submittedName>
        <fullName evidence="1">Uncharacterized protein</fullName>
    </submittedName>
</protein>
<name>A0A238ZDQ4_9FLAO</name>
<sequence length="610" mass="69003">MKTNYKIYIAIIAICISSISQGQEQHIINIGEIDEDGRSIDKETGEIKESYINTKIVDINSVLDITLDKTLLTSKISKDPELPTELSEKISELHNALKNREENLKAVQTLINSYDFDTFERDAVGTQAYFNDLSTIVKKVDDITYIDDRIEDLTLKYDDKGPFGSVYFAAEEVLNELTKEVEEIATKNGVYVQFGGWIVAGGRQTPLNIPGYDDIKPQDPFQVDRWQLLPSPEQLEQLEDLQKLAKDNRGKEDEIIKSIAKNHLDQMRGIIDATIRTIQDKIDEEIEKVKEIGLDISEQSSFDTLKSDIDEVKMMIKNLKEELIRRKEFYTSIVSNPENIALGTFLSNMQNDITYIKNEGKLLLDKINSVSTTLTGIVGDFGTKIESIKEVFSELKTHYTGIYNKVKNTISSRIEQFLYGQKLDFAALKFSEEVYKFTLDKLPQSSTFDLINSGVRKDGDQLAFKLEVTGKDGVIYTENRKISMFRVLPHVEGTVGVIFADPLARTSVETQFQLAPYYNVIFKGFLDRKARRKSITYNRLLDWGVGLHVSAPDFDGDDVPELGAGVVVSILNDYVQSGIAVNVFTGDPYWFFGLRLPVPSFNIGNVRTNN</sequence>
<dbReference type="OrthoDB" id="1417377at2"/>
<evidence type="ECO:0000313" key="2">
    <source>
        <dbReference type="Proteomes" id="UP000198379"/>
    </source>
</evidence>
<evidence type="ECO:0000313" key="1">
    <source>
        <dbReference type="EMBL" id="SNR81229.1"/>
    </source>
</evidence>
<gene>
    <name evidence="1" type="ORF">SAMN06265376_103130</name>
</gene>
<dbReference type="SUPFAM" id="SSF58100">
    <property type="entry name" value="Bacterial hemolysins"/>
    <property type="match status" value="1"/>
</dbReference>
<dbReference type="Proteomes" id="UP000198379">
    <property type="component" value="Unassembled WGS sequence"/>
</dbReference>
<accession>A0A238ZDQ4</accession>
<dbReference type="RefSeq" id="WP_089371462.1">
    <property type="nucleotide sequence ID" value="NZ_BMEP01000001.1"/>
</dbReference>
<proteinExistence type="predicted"/>
<dbReference type="EMBL" id="FZNY01000003">
    <property type="protein sequence ID" value="SNR81229.1"/>
    <property type="molecule type" value="Genomic_DNA"/>
</dbReference>
<keyword evidence="2" id="KW-1185">Reference proteome</keyword>
<reference evidence="1 2" key="1">
    <citation type="submission" date="2017-06" db="EMBL/GenBank/DDBJ databases">
        <authorList>
            <person name="Kim H.J."/>
            <person name="Triplett B.A."/>
        </authorList>
    </citation>
    <scope>NUCLEOTIDE SEQUENCE [LARGE SCALE GENOMIC DNA]</scope>
    <source>
        <strain evidence="1 2">DSM 25597</strain>
    </source>
</reference>